<comment type="caution">
    <text evidence="1">The sequence shown here is derived from an EMBL/GenBank/DDBJ whole genome shotgun (WGS) entry which is preliminary data.</text>
</comment>
<name>A0ACC2BU02_DIPCM</name>
<evidence type="ECO:0000313" key="1">
    <source>
        <dbReference type="EMBL" id="KAJ7533220.1"/>
    </source>
</evidence>
<proteinExistence type="predicted"/>
<organism evidence="1 2">
    <name type="scientific">Diphasiastrum complanatum</name>
    <name type="common">Issler's clubmoss</name>
    <name type="synonym">Lycopodium complanatum</name>
    <dbReference type="NCBI Taxonomy" id="34168"/>
    <lineage>
        <taxon>Eukaryota</taxon>
        <taxon>Viridiplantae</taxon>
        <taxon>Streptophyta</taxon>
        <taxon>Embryophyta</taxon>
        <taxon>Tracheophyta</taxon>
        <taxon>Lycopodiopsida</taxon>
        <taxon>Lycopodiales</taxon>
        <taxon>Lycopodiaceae</taxon>
        <taxon>Lycopodioideae</taxon>
        <taxon>Diphasiastrum</taxon>
    </lineage>
</organism>
<protein>
    <submittedName>
        <fullName evidence="1">Uncharacterized protein</fullName>
    </submittedName>
</protein>
<dbReference type="EMBL" id="CM055104">
    <property type="protein sequence ID" value="KAJ7533220.1"/>
    <property type="molecule type" value="Genomic_DNA"/>
</dbReference>
<accession>A0ACC2BU02</accession>
<sequence length="435" mass="49798">MRERSKETVFCSRPGSFKEPNSSIVLPNKTCNTRSHKLQMFVGLLVLAMLSFCIAFSYTLKSFQEAFTSPLFIWSKETIFAHMDINETIFLHSTIDPWAAQEQDKIKALLDIDFNGNETGKQHFQYNKAMQANMMTQRTALTHRSDEKKLPSQIFTPKYASHWSTFQSLLLAWASNKRHEPQVMRELLLLTKDPIDRHYNQTIDLRTAKPYRNCAVVGNSGILLDNTYGSFIDSHEMVMRLNNARIYGFKDSVGTKTTISFMNSNVLHSCSNRPRCYCHPYGENVPIVAYMCQVVHLMDVALCSSWHKAPLIVTDPRFDGLCMRIAKYYSLKTFFHSTGRSVDDWSRVHDGIMFHYSSGMQAVMVAVGMCEEVSIFGFGKSAHAKHHYHTNQRGELSLHDYEAEYAFYRDLVNGSISIPFLDQAGISLPRVHIFS</sequence>
<keyword evidence="2" id="KW-1185">Reference proteome</keyword>
<gene>
    <name evidence="1" type="ORF">O6H91_13G038300</name>
</gene>
<reference evidence="2" key="1">
    <citation type="journal article" date="2024" name="Proc. Natl. Acad. Sci. U.S.A.">
        <title>Extraordinary preservation of gene collinearity over three hundred million years revealed in homosporous lycophytes.</title>
        <authorList>
            <person name="Li C."/>
            <person name="Wickell D."/>
            <person name="Kuo L.Y."/>
            <person name="Chen X."/>
            <person name="Nie B."/>
            <person name="Liao X."/>
            <person name="Peng D."/>
            <person name="Ji J."/>
            <person name="Jenkins J."/>
            <person name="Williams M."/>
            <person name="Shu S."/>
            <person name="Plott C."/>
            <person name="Barry K."/>
            <person name="Rajasekar S."/>
            <person name="Grimwood J."/>
            <person name="Han X."/>
            <person name="Sun S."/>
            <person name="Hou Z."/>
            <person name="He W."/>
            <person name="Dai G."/>
            <person name="Sun C."/>
            <person name="Schmutz J."/>
            <person name="Leebens-Mack J.H."/>
            <person name="Li F.W."/>
            <person name="Wang L."/>
        </authorList>
    </citation>
    <scope>NUCLEOTIDE SEQUENCE [LARGE SCALE GENOMIC DNA]</scope>
    <source>
        <strain evidence="2">cv. PW_Plant_1</strain>
    </source>
</reference>
<evidence type="ECO:0000313" key="2">
    <source>
        <dbReference type="Proteomes" id="UP001162992"/>
    </source>
</evidence>
<dbReference type="Proteomes" id="UP001162992">
    <property type="component" value="Chromosome 13"/>
</dbReference>